<dbReference type="Proteomes" id="UP000479000">
    <property type="component" value="Unassembled WGS sequence"/>
</dbReference>
<evidence type="ECO:0000313" key="2">
    <source>
        <dbReference type="Proteomes" id="UP000479000"/>
    </source>
</evidence>
<protein>
    <submittedName>
        <fullName evidence="1">Uncharacterized protein</fullName>
    </submittedName>
</protein>
<dbReference type="EMBL" id="CADCXU010003933">
    <property type="protein sequence ID" value="CAA9995684.1"/>
    <property type="molecule type" value="Genomic_DNA"/>
</dbReference>
<accession>A0A6H5G0L0</accession>
<feature type="non-terminal residue" evidence="1">
    <location>
        <position position="1"/>
    </location>
</feature>
<dbReference type="AlphaFoldDB" id="A0A6H5G0L0"/>
<keyword evidence="2" id="KW-1185">Reference proteome</keyword>
<organism evidence="1 2">
    <name type="scientific">Nesidiocoris tenuis</name>
    <dbReference type="NCBI Taxonomy" id="355587"/>
    <lineage>
        <taxon>Eukaryota</taxon>
        <taxon>Metazoa</taxon>
        <taxon>Ecdysozoa</taxon>
        <taxon>Arthropoda</taxon>
        <taxon>Hexapoda</taxon>
        <taxon>Insecta</taxon>
        <taxon>Pterygota</taxon>
        <taxon>Neoptera</taxon>
        <taxon>Paraneoptera</taxon>
        <taxon>Hemiptera</taxon>
        <taxon>Heteroptera</taxon>
        <taxon>Panheteroptera</taxon>
        <taxon>Cimicomorpha</taxon>
        <taxon>Miridae</taxon>
        <taxon>Dicyphina</taxon>
        <taxon>Nesidiocoris</taxon>
    </lineage>
</organism>
<sequence length="58" mass="6716">VWTDFEAAKLNDAHLPNKIKANFRSRNSFRPKTEDVPGVPRRPQILVRKLSSQTSKRI</sequence>
<reference evidence="1 2" key="1">
    <citation type="submission" date="2020-02" db="EMBL/GenBank/DDBJ databases">
        <authorList>
            <person name="Ferguson B K."/>
        </authorList>
    </citation>
    <scope>NUCLEOTIDE SEQUENCE [LARGE SCALE GENOMIC DNA]</scope>
</reference>
<proteinExistence type="predicted"/>
<name>A0A6H5G0L0_9HEMI</name>
<evidence type="ECO:0000313" key="1">
    <source>
        <dbReference type="EMBL" id="CAA9995684.1"/>
    </source>
</evidence>
<feature type="non-terminal residue" evidence="1">
    <location>
        <position position="58"/>
    </location>
</feature>
<gene>
    <name evidence="1" type="ORF">NTEN_LOCUS2475</name>
</gene>